<evidence type="ECO:0000313" key="11">
    <source>
        <dbReference type="EMBL" id="MBP5858712.1"/>
    </source>
</evidence>
<proteinExistence type="inferred from homology"/>
<comment type="caution">
    <text evidence="11">The sequence shown here is derived from an EMBL/GenBank/DDBJ whole genome shotgun (WGS) entry which is preliminary data.</text>
</comment>
<dbReference type="Gene3D" id="3.40.1190.10">
    <property type="entry name" value="Mur-like, catalytic domain"/>
    <property type="match status" value="1"/>
</dbReference>
<gene>
    <name evidence="11" type="ORF">KAJ83_16955</name>
</gene>
<dbReference type="InterPro" id="IPR001645">
    <property type="entry name" value="Folylpolyglutamate_synth"/>
</dbReference>
<dbReference type="EMBL" id="JAGMWN010000010">
    <property type="protein sequence ID" value="MBP5858712.1"/>
    <property type="molecule type" value="Genomic_DNA"/>
</dbReference>
<evidence type="ECO:0000256" key="1">
    <source>
        <dbReference type="ARBA" id="ARBA00001946"/>
    </source>
</evidence>
<dbReference type="RefSeq" id="WP_210683299.1">
    <property type="nucleotide sequence ID" value="NZ_JAGMWN010000010.1"/>
</dbReference>
<evidence type="ECO:0000256" key="9">
    <source>
        <dbReference type="ARBA" id="ARBA00047493"/>
    </source>
</evidence>
<evidence type="ECO:0000256" key="2">
    <source>
        <dbReference type="ARBA" id="ARBA00008276"/>
    </source>
</evidence>
<dbReference type="InterPro" id="IPR036615">
    <property type="entry name" value="Mur_ligase_C_dom_sf"/>
</dbReference>
<dbReference type="InterPro" id="IPR018109">
    <property type="entry name" value="Folylpolyglutamate_synth_CS"/>
</dbReference>
<dbReference type="SUPFAM" id="SSF53623">
    <property type="entry name" value="MurD-like peptide ligases, catalytic domain"/>
    <property type="match status" value="1"/>
</dbReference>
<dbReference type="Gene3D" id="3.90.190.20">
    <property type="entry name" value="Mur ligase, C-terminal domain"/>
    <property type="match status" value="1"/>
</dbReference>
<dbReference type="GO" id="GO:0008841">
    <property type="term" value="F:dihydrofolate synthase activity"/>
    <property type="evidence" value="ECO:0007669"/>
    <property type="project" value="TreeGrafter"/>
</dbReference>
<dbReference type="NCBIfam" id="TIGR01499">
    <property type="entry name" value="folC"/>
    <property type="match status" value="1"/>
</dbReference>
<evidence type="ECO:0000256" key="6">
    <source>
        <dbReference type="ARBA" id="ARBA00022741"/>
    </source>
</evidence>
<dbReference type="PIRSF" id="PIRSF001563">
    <property type="entry name" value="Folylpolyglu_synth"/>
    <property type="match status" value="1"/>
</dbReference>
<accession>A0A8J7SB13</accession>
<dbReference type="GO" id="GO:0046872">
    <property type="term" value="F:metal ion binding"/>
    <property type="evidence" value="ECO:0007669"/>
    <property type="project" value="UniProtKB-KW"/>
</dbReference>
<dbReference type="Proteomes" id="UP000672602">
    <property type="component" value="Unassembled WGS sequence"/>
</dbReference>
<keyword evidence="4 10" id="KW-0436">Ligase</keyword>
<evidence type="ECO:0000256" key="7">
    <source>
        <dbReference type="ARBA" id="ARBA00022840"/>
    </source>
</evidence>
<comment type="similarity">
    <text evidence="2 10">Belongs to the folylpolyglutamate synthase family.</text>
</comment>
<organism evidence="11 12">
    <name type="scientific">Marivibrio halodurans</name>
    <dbReference type="NCBI Taxonomy" id="2039722"/>
    <lineage>
        <taxon>Bacteria</taxon>
        <taxon>Pseudomonadati</taxon>
        <taxon>Pseudomonadota</taxon>
        <taxon>Alphaproteobacteria</taxon>
        <taxon>Rhodospirillales</taxon>
        <taxon>Rhodospirillaceae</taxon>
        <taxon>Marivibrio</taxon>
    </lineage>
</organism>
<comment type="cofactor">
    <cofactor evidence="1">
        <name>Mg(2+)</name>
        <dbReference type="ChEBI" id="CHEBI:18420"/>
    </cofactor>
</comment>
<dbReference type="AlphaFoldDB" id="A0A8J7SB13"/>
<evidence type="ECO:0000256" key="10">
    <source>
        <dbReference type="PIRNR" id="PIRNR001563"/>
    </source>
</evidence>
<dbReference type="GO" id="GO:0004326">
    <property type="term" value="F:tetrahydrofolylpolyglutamate synthase activity"/>
    <property type="evidence" value="ECO:0007669"/>
    <property type="project" value="UniProtKB-EC"/>
</dbReference>
<dbReference type="InterPro" id="IPR036565">
    <property type="entry name" value="Mur-like_cat_sf"/>
</dbReference>
<comment type="catalytic activity">
    <reaction evidence="9">
        <text>(6S)-5,6,7,8-tetrahydrofolyl-(gamma-L-Glu)(n) + L-glutamate + ATP = (6S)-5,6,7,8-tetrahydrofolyl-(gamma-L-Glu)(n+1) + ADP + phosphate + H(+)</text>
        <dbReference type="Rhea" id="RHEA:10580"/>
        <dbReference type="Rhea" id="RHEA-COMP:14738"/>
        <dbReference type="Rhea" id="RHEA-COMP:14740"/>
        <dbReference type="ChEBI" id="CHEBI:15378"/>
        <dbReference type="ChEBI" id="CHEBI:29985"/>
        <dbReference type="ChEBI" id="CHEBI:30616"/>
        <dbReference type="ChEBI" id="CHEBI:43474"/>
        <dbReference type="ChEBI" id="CHEBI:141005"/>
        <dbReference type="ChEBI" id="CHEBI:456216"/>
        <dbReference type="EC" id="6.3.2.17"/>
    </reaction>
</comment>
<dbReference type="PROSITE" id="PS01012">
    <property type="entry name" value="FOLYLPOLYGLU_SYNT_2"/>
    <property type="match status" value="1"/>
</dbReference>
<dbReference type="FunFam" id="3.40.1190.10:FF:000011">
    <property type="entry name" value="Folylpolyglutamate synthase/dihydrofolate synthase"/>
    <property type="match status" value="1"/>
</dbReference>
<evidence type="ECO:0000256" key="8">
    <source>
        <dbReference type="ARBA" id="ARBA00022842"/>
    </source>
</evidence>
<evidence type="ECO:0000313" key="12">
    <source>
        <dbReference type="Proteomes" id="UP000672602"/>
    </source>
</evidence>
<dbReference type="GO" id="GO:0005737">
    <property type="term" value="C:cytoplasm"/>
    <property type="evidence" value="ECO:0007669"/>
    <property type="project" value="TreeGrafter"/>
</dbReference>
<keyword evidence="12" id="KW-1185">Reference proteome</keyword>
<dbReference type="EC" id="6.3.2.17" evidence="3"/>
<evidence type="ECO:0000256" key="4">
    <source>
        <dbReference type="ARBA" id="ARBA00022598"/>
    </source>
</evidence>
<sequence>MAERQSDRVLDRLMGLHPKLIDLSLDRTLDLLERLGRPQDHLPPVVHVAGTNGKGSLIAVLRAIAEAAGLKVHVYTSPHLVRFAERIRLAGEVIGEEALTELLERCEVANEGRPITFFEITTCAALKAFSETPADLLLLEVGLGGRLDSTNVIDAPAATAITPVSMDHEQFLGATLTAIAGEKAAIQKAGAPSIVGPQMPEALAVIDAAAERVGAPLARWGMEWSAAPLADGGFRFTSAAWRGDLPPPGLPGRHQIDNAGSAVAVALALRDQGFPIADAHLAAGVTGARWWARLQRLTTGPAVDALPGWEVRLDGGHNPSAGAALAVQAADWRTADVAAGEGPRPLHLLCGMLNSKAAAAFLAPLVPHAASITTIAIPGEPNSLSAEDLAAMARATGHGAVSTAESLADATARLAAREPGPARLLICGSLYLAGRVLADHG</sequence>
<name>A0A8J7SB13_9PROT</name>
<dbReference type="PANTHER" id="PTHR11136:SF0">
    <property type="entry name" value="DIHYDROFOLATE SYNTHETASE-RELATED"/>
    <property type="match status" value="1"/>
</dbReference>
<dbReference type="GO" id="GO:0005524">
    <property type="term" value="F:ATP binding"/>
    <property type="evidence" value="ECO:0007669"/>
    <property type="project" value="UniProtKB-KW"/>
</dbReference>
<reference evidence="11" key="1">
    <citation type="submission" date="2021-04" db="EMBL/GenBank/DDBJ databases">
        <authorList>
            <person name="Zhang D.-C."/>
        </authorList>
    </citation>
    <scope>NUCLEOTIDE SEQUENCE</scope>
    <source>
        <strain evidence="11">CGMCC 1.15697</strain>
    </source>
</reference>
<dbReference type="SUPFAM" id="SSF53244">
    <property type="entry name" value="MurD-like peptide ligases, peptide-binding domain"/>
    <property type="match status" value="1"/>
</dbReference>
<keyword evidence="6 10" id="KW-0547">Nucleotide-binding</keyword>
<keyword evidence="8" id="KW-0460">Magnesium</keyword>
<dbReference type="PANTHER" id="PTHR11136">
    <property type="entry name" value="FOLYLPOLYGLUTAMATE SYNTHASE-RELATED"/>
    <property type="match status" value="1"/>
</dbReference>
<keyword evidence="5" id="KW-0479">Metal-binding</keyword>
<protein>
    <recommendedName>
        <fullName evidence="3">tetrahydrofolate synthase</fullName>
        <ecNumber evidence="3">6.3.2.17</ecNumber>
    </recommendedName>
</protein>
<evidence type="ECO:0000256" key="5">
    <source>
        <dbReference type="ARBA" id="ARBA00022723"/>
    </source>
</evidence>
<keyword evidence="7 10" id="KW-0067">ATP-binding</keyword>
<evidence type="ECO:0000256" key="3">
    <source>
        <dbReference type="ARBA" id="ARBA00013025"/>
    </source>
</evidence>